<reference evidence="2 3" key="1">
    <citation type="submission" date="2020-08" db="EMBL/GenBank/DDBJ databases">
        <title>Functional genomics of gut bacteria from endangered species of beetles.</title>
        <authorList>
            <person name="Carlos-Shanley C."/>
        </authorList>
    </citation>
    <scope>NUCLEOTIDE SEQUENCE [LARGE SCALE GENOMIC DNA]</scope>
    <source>
        <strain evidence="2 3">S00179</strain>
    </source>
</reference>
<dbReference type="EMBL" id="JACHLI010000001">
    <property type="protein sequence ID" value="MBB4861266.1"/>
    <property type="molecule type" value="Genomic_DNA"/>
</dbReference>
<accession>A0A7W7KEA8</accession>
<evidence type="ECO:0000313" key="2">
    <source>
        <dbReference type="EMBL" id="MBB4861266.1"/>
    </source>
</evidence>
<dbReference type="Proteomes" id="UP000566995">
    <property type="component" value="Unassembled WGS sequence"/>
</dbReference>
<dbReference type="AlphaFoldDB" id="A0A7W7KEA8"/>
<evidence type="ECO:0000256" key="1">
    <source>
        <dbReference type="SAM" id="MobiDB-lite"/>
    </source>
</evidence>
<sequence>MSQVLKSEQWVITDKLPVLMARMDKINERLRMSSAPLLTISVEPLGVRTMRKGLQEITADFSKVRIERQIADDVNHTKVLAHTRIALSTGVMTHTFYDDLNEEQVYAIQNPASACKCDHCNHDRQRVNIYTVQNDQGIFRVGSSCIDDFSKLKMNKWLAAHEDAVEQLNKYSEITFSDIRDHGVLEVDSLLAEVVELLQKGPYQTKYEHGISTGYIAFGNVQLKVEQNDGRAPEYPDDVMESVRLIKQMILQSEFSETERLKDISLSQRNIVNNGYVTVAQAPIMAGAVAWHNKHKKLQAEREAEGSAPKAQSNVGTAHLGAVKDRIVFKNLQVVGVWAGTSDRGFPFTKLTMLDDQNHVITWKASTHLDLDKGDRINLVGSVKGHATFNSKLFGKEVQATEMTRCSILTNEEVLEAEKPKKARTRKAQEESLSPAA</sequence>
<gene>
    <name evidence="2" type="ORF">HNP46_000077</name>
</gene>
<organism evidence="2 3">
    <name type="scientific">Pseudomonas nitroreducens</name>
    <dbReference type="NCBI Taxonomy" id="46680"/>
    <lineage>
        <taxon>Bacteria</taxon>
        <taxon>Pseudomonadati</taxon>
        <taxon>Pseudomonadota</taxon>
        <taxon>Gammaproteobacteria</taxon>
        <taxon>Pseudomonadales</taxon>
        <taxon>Pseudomonadaceae</taxon>
        <taxon>Pseudomonas</taxon>
    </lineage>
</organism>
<proteinExistence type="predicted"/>
<evidence type="ECO:0000313" key="3">
    <source>
        <dbReference type="Proteomes" id="UP000566995"/>
    </source>
</evidence>
<comment type="caution">
    <text evidence="2">The sequence shown here is derived from an EMBL/GenBank/DDBJ whole genome shotgun (WGS) entry which is preliminary data.</text>
</comment>
<feature type="region of interest" description="Disordered" evidence="1">
    <location>
        <begin position="417"/>
        <end position="437"/>
    </location>
</feature>
<protein>
    <submittedName>
        <fullName evidence="2">Uncharacterized protein</fullName>
    </submittedName>
</protein>
<dbReference type="RefSeq" id="WP_184585539.1">
    <property type="nucleotide sequence ID" value="NZ_JACHLI010000001.1"/>
</dbReference>
<name>A0A7W7KEA8_PSENT</name>